<feature type="compositionally biased region" description="Polar residues" evidence="1">
    <location>
        <begin position="174"/>
        <end position="189"/>
    </location>
</feature>
<dbReference type="EMBL" id="CABIJS010000199">
    <property type="protein sequence ID" value="VUZ46064.1"/>
    <property type="molecule type" value="Genomic_DNA"/>
</dbReference>
<feature type="domain" description="DUF7083" evidence="2">
    <location>
        <begin position="15"/>
        <end position="89"/>
    </location>
</feature>
<keyword evidence="4" id="KW-1185">Reference proteome</keyword>
<organism evidence="3 4">
    <name type="scientific">Hymenolepis diminuta</name>
    <name type="common">Rat tapeworm</name>
    <dbReference type="NCBI Taxonomy" id="6216"/>
    <lineage>
        <taxon>Eukaryota</taxon>
        <taxon>Metazoa</taxon>
        <taxon>Spiralia</taxon>
        <taxon>Lophotrochozoa</taxon>
        <taxon>Platyhelminthes</taxon>
        <taxon>Cestoda</taxon>
        <taxon>Eucestoda</taxon>
        <taxon>Cyclophyllidea</taxon>
        <taxon>Hymenolepididae</taxon>
        <taxon>Hymenolepis</taxon>
    </lineage>
</organism>
<sequence>INLSKPDKDPEDYIKNVGEFHYEPSVGEIFTTWYARYQGIYENRMAGLPNEMRINMLLWKFSKNDHDFYLAYLLPLSTKDFTNEETIEKRFKCLNLAIREGEDIHKYATILNRMCNTFSYGSLKEGQFRCLAFIRDLRSPCYAEIRLKLLSILDKNLNIMLHHLIKKPEINRAPENNRTPQPHPQSQHTYPKRNKPKCRFYADFHFHSLYKHRCQDCNSYGHKEEFCRSSQRRPYTDHRRGRFQNHNRQAHGVLTTCRENILNCRLTPDQTSP</sequence>
<dbReference type="Proteomes" id="UP000321570">
    <property type="component" value="Unassembled WGS sequence"/>
</dbReference>
<dbReference type="AlphaFoldDB" id="A0A564YHR8"/>
<protein>
    <recommendedName>
        <fullName evidence="2">DUF7083 domain-containing protein</fullName>
    </recommendedName>
</protein>
<proteinExistence type="predicted"/>
<feature type="non-terminal residue" evidence="3">
    <location>
        <position position="1"/>
    </location>
</feature>
<feature type="region of interest" description="Disordered" evidence="1">
    <location>
        <begin position="170"/>
        <end position="194"/>
    </location>
</feature>
<evidence type="ECO:0000256" key="1">
    <source>
        <dbReference type="SAM" id="MobiDB-lite"/>
    </source>
</evidence>
<evidence type="ECO:0000313" key="4">
    <source>
        <dbReference type="Proteomes" id="UP000321570"/>
    </source>
</evidence>
<name>A0A564YHR8_HYMDI</name>
<evidence type="ECO:0000313" key="3">
    <source>
        <dbReference type="EMBL" id="VUZ46064.1"/>
    </source>
</evidence>
<dbReference type="InterPro" id="IPR055510">
    <property type="entry name" value="DUF7083"/>
</dbReference>
<evidence type="ECO:0000259" key="2">
    <source>
        <dbReference type="Pfam" id="PF23309"/>
    </source>
</evidence>
<accession>A0A564YHR8</accession>
<reference evidence="3 4" key="1">
    <citation type="submission" date="2019-07" db="EMBL/GenBank/DDBJ databases">
        <authorList>
            <person name="Jastrzebski P J."/>
            <person name="Paukszto L."/>
            <person name="Jastrzebski P J."/>
        </authorList>
    </citation>
    <scope>NUCLEOTIDE SEQUENCE [LARGE SCALE GENOMIC DNA]</scope>
    <source>
        <strain evidence="3 4">WMS-il1</strain>
    </source>
</reference>
<gene>
    <name evidence="3" type="ORF">WMSIL1_LOCUS5906</name>
</gene>
<dbReference type="Pfam" id="PF23309">
    <property type="entry name" value="DUF7083"/>
    <property type="match status" value="1"/>
</dbReference>